<dbReference type="Pfam" id="PF00521">
    <property type="entry name" value="DNA_topoisoIV"/>
    <property type="match status" value="1"/>
</dbReference>
<proteinExistence type="inferred from homology"/>
<evidence type="ECO:0000259" key="12">
    <source>
        <dbReference type="PROSITE" id="PS52040"/>
    </source>
</evidence>
<comment type="catalytic activity">
    <reaction evidence="1 11">
        <text>ATP-dependent breakage, passage and rejoining of double-stranded DNA.</text>
        <dbReference type="EC" id="5.6.2.2"/>
    </reaction>
</comment>
<dbReference type="InterPro" id="IPR001154">
    <property type="entry name" value="TopoII_euk"/>
</dbReference>
<gene>
    <name evidence="13" type="ORF">CSUI_010476</name>
</gene>
<comment type="similarity">
    <text evidence="3">Belongs to the type II topoisomerase family.</text>
</comment>
<keyword evidence="7" id="KW-0067">ATP-binding</keyword>
<organism evidence="13 14">
    <name type="scientific">Cystoisospora suis</name>
    <dbReference type="NCBI Taxonomy" id="483139"/>
    <lineage>
        <taxon>Eukaryota</taxon>
        <taxon>Sar</taxon>
        <taxon>Alveolata</taxon>
        <taxon>Apicomplexa</taxon>
        <taxon>Conoidasida</taxon>
        <taxon>Coccidia</taxon>
        <taxon>Eucoccidiorida</taxon>
        <taxon>Eimeriorina</taxon>
        <taxon>Sarcocystidae</taxon>
        <taxon>Cystoisospora</taxon>
    </lineage>
</organism>
<dbReference type="Gene3D" id="1.10.268.10">
    <property type="entry name" value="Topoisomerase, domain 3"/>
    <property type="match status" value="1"/>
</dbReference>
<evidence type="ECO:0000256" key="6">
    <source>
        <dbReference type="ARBA" id="ARBA00022741"/>
    </source>
</evidence>
<dbReference type="RefSeq" id="XP_067917445.1">
    <property type="nucleotide sequence ID" value="XM_068070579.1"/>
</dbReference>
<dbReference type="AlphaFoldDB" id="A0A2C6KH46"/>
<evidence type="ECO:0000256" key="1">
    <source>
        <dbReference type="ARBA" id="ARBA00000185"/>
    </source>
</evidence>
<evidence type="ECO:0000256" key="4">
    <source>
        <dbReference type="ARBA" id="ARBA00012895"/>
    </source>
</evidence>
<evidence type="ECO:0000313" key="13">
    <source>
        <dbReference type="EMBL" id="PHJ15713.1"/>
    </source>
</evidence>
<dbReference type="InterPro" id="IPR050634">
    <property type="entry name" value="DNA_Topoisomerase_II"/>
</dbReference>
<dbReference type="GO" id="GO:0006265">
    <property type="term" value="P:DNA topological change"/>
    <property type="evidence" value="ECO:0007669"/>
    <property type="project" value="UniProtKB-UniRule"/>
</dbReference>
<dbReference type="FunFam" id="3.90.199.10:FF:000002">
    <property type="entry name" value="DNA topoisomerase 2"/>
    <property type="match status" value="1"/>
</dbReference>
<comment type="cofactor">
    <cofactor evidence="2">
        <name>Mg(2+)</name>
        <dbReference type="ChEBI" id="CHEBI:18420"/>
    </cofactor>
</comment>
<dbReference type="EMBL" id="MIGC01007533">
    <property type="protein sequence ID" value="PHJ15713.1"/>
    <property type="molecule type" value="Genomic_DNA"/>
</dbReference>
<accession>A0A2C6KH46</accession>
<dbReference type="GO" id="GO:0000819">
    <property type="term" value="P:sister chromatid segregation"/>
    <property type="evidence" value="ECO:0007669"/>
    <property type="project" value="TreeGrafter"/>
</dbReference>
<name>A0A2C6KH46_9APIC</name>
<evidence type="ECO:0000313" key="14">
    <source>
        <dbReference type="Proteomes" id="UP000221165"/>
    </source>
</evidence>
<dbReference type="InterPro" id="IPR013757">
    <property type="entry name" value="Topo_IIA_A_a_sf"/>
</dbReference>
<protein>
    <recommendedName>
        <fullName evidence="4">DNA topoisomerase (ATP-hydrolyzing)</fullName>
        <ecNumber evidence="4">5.6.2.2</ecNumber>
    </recommendedName>
</protein>
<keyword evidence="6" id="KW-0547">Nucleotide-binding</keyword>
<dbReference type="Gene3D" id="3.40.50.670">
    <property type="match status" value="1"/>
</dbReference>
<dbReference type="GeneID" id="94433790"/>
<dbReference type="PROSITE" id="PS52040">
    <property type="entry name" value="TOPO_IIA"/>
    <property type="match status" value="1"/>
</dbReference>
<reference evidence="13 14" key="1">
    <citation type="journal article" date="2017" name="Int. J. Parasitol.">
        <title>The genome of the protozoan parasite Cystoisospora suis and a reverse vaccinology approach to identify vaccine candidates.</title>
        <authorList>
            <person name="Palmieri N."/>
            <person name="Shrestha A."/>
            <person name="Ruttkowski B."/>
            <person name="Beck T."/>
            <person name="Vogl C."/>
            <person name="Tomley F."/>
            <person name="Blake D.P."/>
            <person name="Joachim A."/>
        </authorList>
    </citation>
    <scope>NUCLEOTIDE SEQUENCE [LARGE SCALE GENOMIC DNA]</scope>
    <source>
        <strain evidence="13 14">Wien I</strain>
    </source>
</reference>
<keyword evidence="5" id="KW-0479">Metal-binding</keyword>
<feature type="active site" description="O-(5'-phospho-DNA)-tyrosine intermediate" evidence="11">
    <location>
        <position position="144"/>
    </location>
</feature>
<evidence type="ECO:0000256" key="7">
    <source>
        <dbReference type="ARBA" id="ARBA00022840"/>
    </source>
</evidence>
<dbReference type="Pfam" id="PF16898">
    <property type="entry name" value="TOPRIM_C"/>
    <property type="match status" value="1"/>
</dbReference>
<dbReference type="FunFam" id="3.30.1360.40:FF:000003">
    <property type="entry name" value="DNA topoisomerase 2"/>
    <property type="match status" value="1"/>
</dbReference>
<dbReference type="GO" id="GO:0003677">
    <property type="term" value="F:DNA binding"/>
    <property type="evidence" value="ECO:0007669"/>
    <property type="project" value="UniProtKB-UniRule"/>
</dbReference>
<dbReference type="PRINTS" id="PR01158">
    <property type="entry name" value="TOPISMRASEII"/>
</dbReference>
<dbReference type="GO" id="GO:0003918">
    <property type="term" value="F:DNA topoisomerase type II (double strand cut, ATP-hydrolyzing) activity"/>
    <property type="evidence" value="ECO:0007669"/>
    <property type="project" value="UniProtKB-EC"/>
</dbReference>
<dbReference type="Gene3D" id="3.90.199.10">
    <property type="entry name" value="Topoisomerase II, domain 5"/>
    <property type="match status" value="1"/>
</dbReference>
<dbReference type="GO" id="GO:0005524">
    <property type="term" value="F:ATP binding"/>
    <property type="evidence" value="ECO:0007669"/>
    <property type="project" value="UniProtKB-KW"/>
</dbReference>
<dbReference type="Gene3D" id="3.30.1360.40">
    <property type="match status" value="1"/>
</dbReference>
<comment type="caution">
    <text evidence="13">The sequence shown here is derived from an EMBL/GenBank/DDBJ whole genome shotgun (WGS) entry which is preliminary data.</text>
</comment>
<dbReference type="GO" id="GO:0005634">
    <property type="term" value="C:nucleus"/>
    <property type="evidence" value="ECO:0007669"/>
    <property type="project" value="TreeGrafter"/>
</dbReference>
<keyword evidence="14" id="KW-1185">Reference proteome</keyword>
<evidence type="ECO:0000256" key="11">
    <source>
        <dbReference type="PROSITE-ProRule" id="PRU01384"/>
    </source>
</evidence>
<dbReference type="EC" id="5.6.2.2" evidence="4"/>
<dbReference type="SMART" id="SM00434">
    <property type="entry name" value="TOP4c"/>
    <property type="match status" value="1"/>
</dbReference>
<keyword evidence="9 11" id="KW-0238">DNA-binding</keyword>
<evidence type="ECO:0000256" key="8">
    <source>
        <dbReference type="ARBA" id="ARBA00023029"/>
    </source>
</evidence>
<feature type="domain" description="Topo IIA-type catalytic" evidence="12">
    <location>
        <begin position="54"/>
        <end position="421"/>
    </location>
</feature>
<evidence type="ECO:0000256" key="9">
    <source>
        <dbReference type="ARBA" id="ARBA00023125"/>
    </source>
</evidence>
<evidence type="ECO:0000256" key="5">
    <source>
        <dbReference type="ARBA" id="ARBA00022723"/>
    </source>
</evidence>
<dbReference type="VEuPathDB" id="ToxoDB:CSUI_010476"/>
<dbReference type="InterPro" id="IPR013759">
    <property type="entry name" value="Topo_IIA_B_C"/>
</dbReference>
<dbReference type="InterPro" id="IPR013758">
    <property type="entry name" value="Topo_IIA_A/C_ab"/>
</dbReference>
<dbReference type="PANTHER" id="PTHR10169">
    <property type="entry name" value="DNA TOPOISOMERASE/GYRASE"/>
    <property type="match status" value="1"/>
</dbReference>
<dbReference type="GO" id="GO:0000712">
    <property type="term" value="P:resolution of meiotic recombination intermediates"/>
    <property type="evidence" value="ECO:0007669"/>
    <property type="project" value="TreeGrafter"/>
</dbReference>
<evidence type="ECO:0000256" key="3">
    <source>
        <dbReference type="ARBA" id="ARBA00011080"/>
    </source>
</evidence>
<evidence type="ECO:0000256" key="2">
    <source>
        <dbReference type="ARBA" id="ARBA00001946"/>
    </source>
</evidence>
<feature type="non-terminal residue" evidence="13">
    <location>
        <position position="421"/>
    </location>
</feature>
<dbReference type="InterPro" id="IPR002205">
    <property type="entry name" value="Topo_IIA_dom_A"/>
</dbReference>
<keyword evidence="10 11" id="KW-0413">Isomerase</keyword>
<dbReference type="SUPFAM" id="SSF56719">
    <property type="entry name" value="Type II DNA topoisomerase"/>
    <property type="match status" value="1"/>
</dbReference>
<dbReference type="PANTHER" id="PTHR10169:SF38">
    <property type="entry name" value="DNA TOPOISOMERASE 2"/>
    <property type="match status" value="1"/>
</dbReference>
<dbReference type="InterPro" id="IPR031660">
    <property type="entry name" value="TOPRIM_C"/>
</dbReference>
<evidence type="ECO:0000256" key="10">
    <source>
        <dbReference type="ARBA" id="ARBA00023235"/>
    </source>
</evidence>
<keyword evidence="8 11" id="KW-0799">Topoisomerase</keyword>
<dbReference type="InterPro" id="IPR013760">
    <property type="entry name" value="Topo_IIA-like_dom_sf"/>
</dbReference>
<sequence>MAFNKRRSEDRKRWLQSYQEGTFVDHSASSSLSYADFVNKELILFSRYDTERSIPQLVDGWKPGQRKVLFACIKKNMKQEIKVAQLAGYVSEVSAYHHGEASLQQTIVSMAQRFVGSNNLNFLEPVGQFGSRKEGGKDASAARYIFTRLSFFTRLIFHEADDPLLEYEYEEGQRIEPKMYVPVIPTVLVNGSEGIGTGWSSFVPNYNPRDIIRNLKRYIDGEEMIRMTPWYRGFKGKIEANSTGTGFETSGLIHKCEGEENTYLITELPIKRWTQDYKEWLEEQLPTPEKRDTLIADYRDCSSHEEIHFTVKVGEERLERPEREGLEKYFKLKTSLSTTNLTLFDPNGRVQKYANELEIIKEFAPIRLDFYHRRKGYCLAMLEKSRRIMSNRLRFILAVINGEIVISNKRKKLLIEELFSK</sequence>
<dbReference type="GO" id="GO:0046872">
    <property type="term" value="F:metal ion binding"/>
    <property type="evidence" value="ECO:0007669"/>
    <property type="project" value="UniProtKB-KW"/>
</dbReference>
<dbReference type="Proteomes" id="UP000221165">
    <property type="component" value="Unassembled WGS sequence"/>
</dbReference>
<dbReference type="OrthoDB" id="276498at2759"/>